<feature type="transmembrane region" description="Helical" evidence="2">
    <location>
        <begin position="232"/>
        <end position="254"/>
    </location>
</feature>
<feature type="transmembrane region" description="Helical" evidence="2">
    <location>
        <begin position="326"/>
        <end position="346"/>
    </location>
</feature>
<accession>A0A7Y9LVW0</accession>
<dbReference type="NCBIfam" id="TIGR01906">
    <property type="entry name" value="integ_TIGR01906"/>
    <property type="match status" value="1"/>
</dbReference>
<proteinExistence type="predicted"/>
<protein>
    <submittedName>
        <fullName evidence="3">Integral membrane protein (TIGR01906 family)</fullName>
    </submittedName>
</protein>
<keyword evidence="2" id="KW-0812">Transmembrane</keyword>
<evidence type="ECO:0000313" key="3">
    <source>
        <dbReference type="EMBL" id="NYE96557.1"/>
    </source>
</evidence>
<dbReference type="Pfam" id="PF07314">
    <property type="entry name" value="Lit"/>
    <property type="match status" value="1"/>
</dbReference>
<feature type="transmembrane region" description="Helical" evidence="2">
    <location>
        <begin position="140"/>
        <end position="166"/>
    </location>
</feature>
<feature type="compositionally biased region" description="Basic and acidic residues" evidence="1">
    <location>
        <begin position="30"/>
        <end position="39"/>
    </location>
</feature>
<evidence type="ECO:0000313" key="4">
    <source>
        <dbReference type="Proteomes" id="UP000521748"/>
    </source>
</evidence>
<dbReference type="EMBL" id="JACBYQ010000002">
    <property type="protein sequence ID" value="NYE96557.1"/>
    <property type="molecule type" value="Genomic_DNA"/>
</dbReference>
<feature type="compositionally biased region" description="Basic and acidic residues" evidence="1">
    <location>
        <begin position="70"/>
        <end position="83"/>
    </location>
</feature>
<keyword evidence="4" id="KW-1185">Reference proteome</keyword>
<dbReference type="AlphaFoldDB" id="A0A7Y9LVW0"/>
<name>A0A7Y9LVW0_9MICC</name>
<keyword evidence="2" id="KW-0472">Membrane</keyword>
<evidence type="ECO:0000256" key="1">
    <source>
        <dbReference type="SAM" id="MobiDB-lite"/>
    </source>
</evidence>
<comment type="caution">
    <text evidence="3">The sequence shown here is derived from an EMBL/GenBank/DDBJ whole genome shotgun (WGS) entry which is preliminary data.</text>
</comment>
<feature type="transmembrane region" description="Helical" evidence="2">
    <location>
        <begin position="266"/>
        <end position="288"/>
    </location>
</feature>
<gene>
    <name evidence="3" type="ORF">FHU41_002807</name>
</gene>
<keyword evidence="2" id="KW-1133">Transmembrane helix</keyword>
<dbReference type="Proteomes" id="UP000521748">
    <property type="component" value="Unassembled WGS sequence"/>
</dbReference>
<evidence type="ECO:0000256" key="2">
    <source>
        <dbReference type="SAM" id="Phobius"/>
    </source>
</evidence>
<dbReference type="RefSeq" id="WP_343046339.1">
    <property type="nucleotide sequence ID" value="NZ_JACBYQ010000002.1"/>
</dbReference>
<organism evidence="3 4">
    <name type="scientific">Psychromicrobium silvestre</name>
    <dbReference type="NCBI Taxonomy" id="1645614"/>
    <lineage>
        <taxon>Bacteria</taxon>
        <taxon>Bacillati</taxon>
        <taxon>Actinomycetota</taxon>
        <taxon>Actinomycetes</taxon>
        <taxon>Micrococcales</taxon>
        <taxon>Micrococcaceae</taxon>
        <taxon>Psychromicrobium</taxon>
    </lineage>
</organism>
<sequence length="368" mass="40171">MSEKVQPPAGKPEDKKPDTPTGSTQQGADDLAKELKEHQSSASNEPAFGWMAAASPTAKSNEKPAVPAEKAAKPAEKAEEKVGQPKPEALQKAPLAAQKDVPTETTMLAIRPPEEEVGRRAAEREQAAKVRPLAPRIWQVLVAVFFPIVLLTLAIRAIATPAFLWIEYNRPGFPVDTFGFGVEDRVTFGSYAVDYLNNFTAPRFLGDLVGGDGTTKLFQPGEVSHMADVKGVYQISMLIGLVLLVLMIIGMFYLSRRSVGGVRRALFAGSIATLVIIIGIAVFALLGWERFFTDFHELFFANGTWTFQLSDTLIRLFPEQFWTDSAAVIGVLVLLAASLTFAFSWPTRRRRELAAKAGRPSQGRRAAA</sequence>
<feature type="region of interest" description="Disordered" evidence="1">
    <location>
        <begin position="1"/>
        <end position="98"/>
    </location>
</feature>
<dbReference type="InterPro" id="IPR010178">
    <property type="entry name" value="Lit"/>
</dbReference>
<reference evidence="3 4" key="1">
    <citation type="submission" date="2020-07" db="EMBL/GenBank/DDBJ databases">
        <title>Sequencing the genomes of 1000 actinobacteria strains.</title>
        <authorList>
            <person name="Klenk H.-P."/>
        </authorList>
    </citation>
    <scope>NUCLEOTIDE SEQUENCE [LARGE SCALE GENOMIC DNA]</scope>
    <source>
        <strain evidence="3 4">DSM 102047</strain>
    </source>
</reference>